<dbReference type="InterPro" id="IPR003593">
    <property type="entry name" value="AAA+_ATPase"/>
</dbReference>
<evidence type="ECO:0000256" key="8">
    <source>
        <dbReference type="ARBA" id="ARBA00023163"/>
    </source>
</evidence>
<evidence type="ECO:0000256" key="5">
    <source>
        <dbReference type="ARBA" id="ARBA00022840"/>
    </source>
</evidence>
<evidence type="ECO:0000256" key="2">
    <source>
        <dbReference type="ARBA" id="ARBA00022741"/>
    </source>
</evidence>
<evidence type="ECO:0000256" key="3">
    <source>
        <dbReference type="ARBA" id="ARBA00022801"/>
    </source>
</evidence>
<name>A0A174FV60_9CLOT</name>
<dbReference type="PANTHER" id="PTHR46425">
    <property type="entry name" value="TRANSCRIPTION TERMINATION FACTOR RHO"/>
    <property type="match status" value="1"/>
</dbReference>
<evidence type="ECO:0000256" key="9">
    <source>
        <dbReference type="HAMAP-Rule" id="MF_01884"/>
    </source>
</evidence>
<dbReference type="SMART" id="SM00959">
    <property type="entry name" value="Rho_N"/>
    <property type="match status" value="1"/>
</dbReference>
<keyword evidence="8 9" id="KW-0804">Transcription</keyword>
<dbReference type="SMART" id="SM00382">
    <property type="entry name" value="AAA"/>
    <property type="match status" value="1"/>
</dbReference>
<dbReference type="Gene3D" id="3.40.50.300">
    <property type="entry name" value="P-loop containing nucleotide triphosphate hydrolases"/>
    <property type="match status" value="1"/>
</dbReference>
<dbReference type="Gene3D" id="2.40.50.140">
    <property type="entry name" value="Nucleic acid-binding proteins"/>
    <property type="match status" value="1"/>
</dbReference>
<dbReference type="Proteomes" id="UP000095594">
    <property type="component" value="Unassembled WGS sequence"/>
</dbReference>
<dbReference type="GO" id="GO:0016787">
    <property type="term" value="F:hydrolase activity"/>
    <property type="evidence" value="ECO:0007669"/>
    <property type="project" value="UniProtKB-KW"/>
</dbReference>
<dbReference type="InterPro" id="IPR027417">
    <property type="entry name" value="P-loop_NTPase"/>
</dbReference>
<dbReference type="NCBIfam" id="NF006886">
    <property type="entry name" value="PRK09376.1"/>
    <property type="match status" value="1"/>
</dbReference>
<dbReference type="RefSeq" id="WP_055265661.1">
    <property type="nucleotide sequence ID" value="NZ_CABIXQ010000010.1"/>
</dbReference>
<dbReference type="SUPFAM" id="SSF50249">
    <property type="entry name" value="Nucleic acid-binding proteins"/>
    <property type="match status" value="1"/>
</dbReference>
<comment type="similarity">
    <text evidence="9 11">Belongs to the Rho family.</text>
</comment>
<reference evidence="13 14" key="1">
    <citation type="submission" date="2015-09" db="EMBL/GenBank/DDBJ databases">
        <authorList>
            <consortium name="Pathogen Informatics"/>
        </authorList>
    </citation>
    <scope>NUCLEOTIDE SEQUENCE [LARGE SCALE GENOMIC DNA]</scope>
    <source>
        <strain evidence="13 14">2789STDY5834856</strain>
    </source>
</reference>
<keyword evidence="4 9" id="KW-0347">Helicase</keyword>
<dbReference type="InterPro" id="IPR041703">
    <property type="entry name" value="Rho_factor_ATP-bd"/>
</dbReference>
<dbReference type="InterPro" id="IPR036269">
    <property type="entry name" value="Rho_N_sf"/>
</dbReference>
<dbReference type="CDD" id="cd04459">
    <property type="entry name" value="Rho_CSD"/>
    <property type="match status" value="1"/>
</dbReference>
<dbReference type="AlphaFoldDB" id="A0A174FV60"/>
<dbReference type="SUPFAM" id="SSF52540">
    <property type="entry name" value="P-loop containing nucleoside triphosphate hydrolases"/>
    <property type="match status" value="1"/>
</dbReference>
<evidence type="ECO:0000313" key="13">
    <source>
        <dbReference type="EMBL" id="CUO52748.1"/>
    </source>
</evidence>
<dbReference type="InterPro" id="IPR000194">
    <property type="entry name" value="ATPase_F1/V1/A1_a/bsu_nucl-bd"/>
</dbReference>
<dbReference type="EMBL" id="CYZX01000010">
    <property type="protein sequence ID" value="CUO52748.1"/>
    <property type="molecule type" value="Genomic_DNA"/>
</dbReference>
<dbReference type="GO" id="GO:0004386">
    <property type="term" value="F:helicase activity"/>
    <property type="evidence" value="ECO:0007669"/>
    <property type="project" value="UniProtKB-UniRule"/>
</dbReference>
<evidence type="ECO:0000256" key="4">
    <source>
        <dbReference type="ARBA" id="ARBA00022806"/>
    </source>
</evidence>
<evidence type="ECO:0000256" key="10">
    <source>
        <dbReference type="NCBIfam" id="TIGR00767"/>
    </source>
</evidence>
<protein>
    <recommendedName>
        <fullName evidence="9 10">Transcription termination factor Rho</fullName>
        <ecNumber evidence="9 10">3.6.4.-</ecNumber>
    </recommendedName>
    <alternativeName>
        <fullName evidence="9">ATP-dependent helicase Rho</fullName>
    </alternativeName>
</protein>
<organism evidence="13 14">
    <name type="scientific">Clostridium disporicum</name>
    <dbReference type="NCBI Taxonomy" id="84024"/>
    <lineage>
        <taxon>Bacteria</taxon>
        <taxon>Bacillati</taxon>
        <taxon>Bacillota</taxon>
        <taxon>Clostridia</taxon>
        <taxon>Eubacteriales</taxon>
        <taxon>Clostridiaceae</taxon>
        <taxon>Clostridium</taxon>
    </lineage>
</organism>
<dbReference type="CDD" id="cd01128">
    <property type="entry name" value="rho_factor_C"/>
    <property type="match status" value="1"/>
</dbReference>
<feature type="binding site" evidence="9">
    <location>
        <begin position="224"/>
        <end position="229"/>
    </location>
    <ligand>
        <name>ATP</name>
        <dbReference type="ChEBI" id="CHEBI:30616"/>
    </ligand>
</feature>
<dbReference type="GO" id="GO:0008186">
    <property type="term" value="F:ATP-dependent activity, acting on RNA"/>
    <property type="evidence" value="ECO:0007669"/>
    <property type="project" value="UniProtKB-UniRule"/>
</dbReference>
<evidence type="ECO:0000313" key="14">
    <source>
        <dbReference type="Proteomes" id="UP000095594"/>
    </source>
</evidence>
<sequence length="468" mass="53147">MTRENYEKMTLAELKEIAKNLGIKNISKLKKLELVDEIIKISPNRIEKDGVVLVEKIAPKLKAVNQEVDITQEQVNEENREEKKERLKVMINESGSAKGVLEVQENNNFGFLRCDNYQTGENDIYVSPSQIRRFNLKTGDEVQGKVREAKEGEKFKALLFVEKVNGEDPNKAIGRKAFETLTPIYPNERLHLESKDRNDLSSRLMDIICPIGKGQRGIIVAPPKAGKTTLLKKVAQNISRNYPDVKLIVLLIDERPEEVTDMKRSIDGDVIYSTFDEEPQNHIKVSRMVLERAKRMVEQGKDVVILLDSITRLSRAYNLTITPTGRTLSGGLDPGALIMPKKFFGAARNIEEGGSLTILATALVETGSRMDDMIFEEFKGTGNMEVHLDRKLQERRIFPAIDIYKSGTRKEDLLLSEAEKEVAFAIRRVMYRDGNIETITENLINMLSKTKDNEEFISVFPKSDVFKK</sequence>
<accession>A0A174FV60</accession>
<dbReference type="PANTHER" id="PTHR46425:SF1">
    <property type="entry name" value="TRANSCRIPTION TERMINATION FACTOR RHO"/>
    <property type="match status" value="1"/>
</dbReference>
<dbReference type="Gene3D" id="1.10.720.10">
    <property type="match status" value="1"/>
</dbReference>
<dbReference type="OrthoDB" id="9805197at2"/>
<dbReference type="SUPFAM" id="SSF68912">
    <property type="entry name" value="Rho N-terminal domain-like"/>
    <property type="match status" value="1"/>
</dbReference>
<dbReference type="InterPro" id="IPR004665">
    <property type="entry name" value="Term_rho"/>
</dbReference>
<evidence type="ECO:0000259" key="12">
    <source>
        <dbReference type="PROSITE" id="PS51856"/>
    </source>
</evidence>
<dbReference type="Pfam" id="PF07497">
    <property type="entry name" value="Rho_RNA_bind"/>
    <property type="match status" value="1"/>
</dbReference>
<dbReference type="InterPro" id="IPR011112">
    <property type="entry name" value="Rho-like_N"/>
</dbReference>
<feature type="binding site" evidence="9">
    <location>
        <begin position="212"/>
        <end position="217"/>
    </location>
    <ligand>
        <name>ATP</name>
        <dbReference type="ChEBI" id="CHEBI:30616"/>
    </ligand>
</feature>
<evidence type="ECO:0000256" key="1">
    <source>
        <dbReference type="ARBA" id="ARBA00022472"/>
    </source>
</evidence>
<comment type="subunit">
    <text evidence="9">Homohexamer. The homohexamer assembles into an open ring structure.</text>
</comment>
<dbReference type="InterPro" id="IPR012340">
    <property type="entry name" value="NA-bd_OB-fold"/>
</dbReference>
<keyword evidence="6 9" id="KW-0694">RNA-binding</keyword>
<dbReference type="InterPro" id="IPR011113">
    <property type="entry name" value="Rho_RNA-bd"/>
</dbReference>
<comment type="function">
    <text evidence="9">Facilitates transcription termination by a mechanism that involves Rho binding to the nascent RNA, activation of Rho's RNA-dependent ATPase activity, and release of the mRNA from the DNA template.</text>
</comment>
<dbReference type="SMART" id="SM00357">
    <property type="entry name" value="CSP"/>
    <property type="match status" value="1"/>
</dbReference>
<dbReference type="GO" id="GO:0006353">
    <property type="term" value="P:DNA-templated transcription termination"/>
    <property type="evidence" value="ECO:0007669"/>
    <property type="project" value="UniProtKB-UniRule"/>
</dbReference>
<keyword evidence="7 9" id="KW-0805">Transcription regulation</keyword>
<dbReference type="GO" id="GO:0005524">
    <property type="term" value="F:ATP binding"/>
    <property type="evidence" value="ECO:0007669"/>
    <property type="project" value="UniProtKB-UniRule"/>
</dbReference>
<dbReference type="PROSITE" id="PS51856">
    <property type="entry name" value="RHO_RNA_BD"/>
    <property type="match status" value="1"/>
</dbReference>
<dbReference type="Pfam" id="PF07498">
    <property type="entry name" value="Rho_N"/>
    <property type="match status" value="1"/>
</dbReference>
<gene>
    <name evidence="9 13" type="primary">rho</name>
    <name evidence="13" type="ORF">ERS852471_01731</name>
</gene>
<comment type="caution">
    <text evidence="9">Lacks conserved residue(s) required for the propagation of feature annotation.</text>
</comment>
<keyword evidence="1 9" id="KW-0806">Transcription termination</keyword>
<dbReference type="Pfam" id="PF00006">
    <property type="entry name" value="ATP-synt_ab"/>
    <property type="match status" value="1"/>
</dbReference>
<dbReference type="HAMAP" id="MF_01884">
    <property type="entry name" value="Rho"/>
    <property type="match status" value="1"/>
</dbReference>
<keyword evidence="2 9" id="KW-0547">Nucleotide-binding</keyword>
<evidence type="ECO:0000256" key="11">
    <source>
        <dbReference type="PROSITE-ProRule" id="PRU01203"/>
    </source>
</evidence>
<feature type="binding site" evidence="9">
    <location>
        <position position="255"/>
    </location>
    <ligand>
        <name>ATP</name>
        <dbReference type="ChEBI" id="CHEBI:30616"/>
    </ligand>
</feature>
<keyword evidence="5 9" id="KW-0067">ATP-binding</keyword>
<evidence type="ECO:0000256" key="6">
    <source>
        <dbReference type="ARBA" id="ARBA00022884"/>
    </source>
</evidence>
<keyword evidence="3 9" id="KW-0378">Hydrolase</keyword>
<dbReference type="EC" id="3.6.4.-" evidence="9 10"/>
<evidence type="ECO:0000256" key="7">
    <source>
        <dbReference type="ARBA" id="ARBA00023015"/>
    </source>
</evidence>
<dbReference type="InterPro" id="IPR011129">
    <property type="entry name" value="CSD"/>
</dbReference>
<feature type="domain" description="Rho RNA-BD" evidence="12">
    <location>
        <begin position="94"/>
        <end position="168"/>
    </location>
</feature>
<dbReference type="NCBIfam" id="TIGR00767">
    <property type="entry name" value="rho"/>
    <property type="match status" value="1"/>
</dbReference>
<proteinExistence type="inferred from homology"/>
<dbReference type="GO" id="GO:0003723">
    <property type="term" value="F:RNA binding"/>
    <property type="evidence" value="ECO:0007669"/>
    <property type="project" value="UniProtKB-UniRule"/>
</dbReference>